<evidence type="ECO:0000259" key="10">
    <source>
        <dbReference type="Pfam" id="PF07730"/>
    </source>
</evidence>
<evidence type="ECO:0000256" key="3">
    <source>
        <dbReference type="ARBA" id="ARBA00022553"/>
    </source>
</evidence>
<gene>
    <name evidence="11" type="ORF">SAMN03080606_03031</name>
</gene>
<keyword evidence="3" id="KW-0597">Phosphoprotein</keyword>
<keyword evidence="8" id="KW-0902">Two-component regulatory system</keyword>
<dbReference type="Gene3D" id="3.30.565.10">
    <property type="entry name" value="Histidine kinase-like ATPase, C-terminal domain"/>
    <property type="match status" value="1"/>
</dbReference>
<keyword evidence="7" id="KW-0067">ATP-binding</keyword>
<dbReference type="SUPFAM" id="SSF55874">
    <property type="entry name" value="ATPase domain of HSP90 chaperone/DNA topoisomerase II/histidine kinase"/>
    <property type="match status" value="1"/>
</dbReference>
<dbReference type="GO" id="GO:0016020">
    <property type="term" value="C:membrane"/>
    <property type="evidence" value="ECO:0007669"/>
    <property type="project" value="InterPro"/>
</dbReference>
<evidence type="ECO:0000256" key="8">
    <source>
        <dbReference type="ARBA" id="ARBA00023012"/>
    </source>
</evidence>
<dbReference type="PANTHER" id="PTHR24421">
    <property type="entry name" value="NITRATE/NITRITE SENSOR PROTEIN NARX-RELATED"/>
    <property type="match status" value="1"/>
</dbReference>
<proteinExistence type="predicted"/>
<keyword evidence="6 11" id="KW-0418">Kinase</keyword>
<dbReference type="CDD" id="cd16917">
    <property type="entry name" value="HATPase_UhpB-NarQ-NarX-like"/>
    <property type="match status" value="1"/>
</dbReference>
<organism evidence="11 12">
    <name type="scientific">Alkaliphilus peptidifermentans DSM 18978</name>
    <dbReference type="NCBI Taxonomy" id="1120976"/>
    <lineage>
        <taxon>Bacteria</taxon>
        <taxon>Bacillati</taxon>
        <taxon>Bacillota</taxon>
        <taxon>Clostridia</taxon>
        <taxon>Peptostreptococcales</taxon>
        <taxon>Natronincolaceae</taxon>
        <taxon>Alkaliphilus</taxon>
    </lineage>
</organism>
<evidence type="ECO:0000256" key="4">
    <source>
        <dbReference type="ARBA" id="ARBA00022679"/>
    </source>
</evidence>
<feature type="transmembrane region" description="Helical" evidence="9">
    <location>
        <begin position="108"/>
        <end position="129"/>
    </location>
</feature>
<feature type="domain" description="Signal transduction histidine kinase subgroup 3 dimerisation and phosphoacceptor" evidence="10">
    <location>
        <begin position="175"/>
        <end position="240"/>
    </location>
</feature>
<dbReference type="GO" id="GO:0046983">
    <property type="term" value="F:protein dimerization activity"/>
    <property type="evidence" value="ECO:0007669"/>
    <property type="project" value="InterPro"/>
</dbReference>
<dbReference type="EMBL" id="FMUS01000021">
    <property type="protein sequence ID" value="SCY91392.1"/>
    <property type="molecule type" value="Genomic_DNA"/>
</dbReference>
<keyword evidence="12" id="KW-1185">Reference proteome</keyword>
<evidence type="ECO:0000256" key="6">
    <source>
        <dbReference type="ARBA" id="ARBA00022777"/>
    </source>
</evidence>
<dbReference type="EC" id="2.7.13.3" evidence="2"/>
<keyword evidence="5" id="KW-0547">Nucleotide-binding</keyword>
<evidence type="ECO:0000256" key="7">
    <source>
        <dbReference type="ARBA" id="ARBA00022840"/>
    </source>
</evidence>
<reference evidence="11 12" key="1">
    <citation type="submission" date="2016-10" db="EMBL/GenBank/DDBJ databases">
        <authorList>
            <person name="de Groot N.N."/>
        </authorList>
    </citation>
    <scope>NUCLEOTIDE SEQUENCE [LARGE SCALE GENOMIC DNA]</scope>
    <source>
        <strain evidence="11 12">DSM 18978</strain>
    </source>
</reference>
<dbReference type="PANTHER" id="PTHR24421:SF10">
    <property type="entry name" value="NITRATE_NITRITE SENSOR PROTEIN NARQ"/>
    <property type="match status" value="1"/>
</dbReference>
<dbReference type="GO" id="GO:0005524">
    <property type="term" value="F:ATP binding"/>
    <property type="evidence" value="ECO:0007669"/>
    <property type="project" value="UniProtKB-KW"/>
</dbReference>
<evidence type="ECO:0000256" key="2">
    <source>
        <dbReference type="ARBA" id="ARBA00012438"/>
    </source>
</evidence>
<keyword evidence="9" id="KW-1133">Transmembrane helix</keyword>
<feature type="transmembrane region" description="Helical" evidence="9">
    <location>
        <begin position="12"/>
        <end position="31"/>
    </location>
</feature>
<keyword evidence="4" id="KW-0808">Transferase</keyword>
<dbReference type="Gene3D" id="1.20.5.1930">
    <property type="match status" value="1"/>
</dbReference>
<evidence type="ECO:0000313" key="12">
    <source>
        <dbReference type="Proteomes" id="UP000198636"/>
    </source>
</evidence>
<dbReference type="InterPro" id="IPR036890">
    <property type="entry name" value="HATPase_C_sf"/>
</dbReference>
<dbReference type="STRING" id="1120976.SAMN03080606_03031"/>
<dbReference type="InterPro" id="IPR050482">
    <property type="entry name" value="Sensor_HK_TwoCompSys"/>
</dbReference>
<evidence type="ECO:0000256" key="5">
    <source>
        <dbReference type="ARBA" id="ARBA00022741"/>
    </source>
</evidence>
<keyword evidence="9" id="KW-0472">Membrane</keyword>
<feature type="transmembrane region" description="Helical" evidence="9">
    <location>
        <begin position="37"/>
        <end position="55"/>
    </location>
</feature>
<feature type="transmembrane region" description="Helical" evidence="9">
    <location>
        <begin position="67"/>
        <end position="88"/>
    </location>
</feature>
<dbReference type="Pfam" id="PF07730">
    <property type="entry name" value="HisKA_3"/>
    <property type="match status" value="1"/>
</dbReference>
<dbReference type="RefSeq" id="WP_091545286.1">
    <property type="nucleotide sequence ID" value="NZ_FMUS01000021.1"/>
</dbReference>
<evidence type="ECO:0000256" key="1">
    <source>
        <dbReference type="ARBA" id="ARBA00000085"/>
    </source>
</evidence>
<sequence length="365" mass="41735">MIRDREIWTPENSIILWRVIGLCLLCILWLRSQGGEVGVVLLLFLSIMALARWRFVLPEWMVIIDQLACFLIIPHWPAAYYFLAIPMFEAMLIGKHWIMIPTVVALLYLPPPIILIAVFIQAGFTGWVLRCWWKEMKLYRQEADLQRRSRYELEALKSELLVSNIQGARMAELTERNRIAQQLHDEVGHEITAAVLALQAFEQLWREDDPLANEMFIQAQKRLSNSALYLRETVHNMKPVKAIGIDSLLEISNGFSICPVNFQAYGDTSRVPVYLWSILEPCLKEALTNVMRHAKASKVDVDLDVNPNIIRLSIQNDGSVSNSDVIGIGMRNLRQRARAVGGSLSIDTSDGFRLICVLPLDKDYY</sequence>
<dbReference type="AlphaFoldDB" id="A0A1G5JSH7"/>
<name>A0A1G5JSH7_9FIRM</name>
<accession>A0A1G5JSH7</accession>
<comment type="catalytic activity">
    <reaction evidence="1">
        <text>ATP + protein L-histidine = ADP + protein N-phospho-L-histidine.</text>
        <dbReference type="EC" id="2.7.13.3"/>
    </reaction>
</comment>
<dbReference type="GO" id="GO:0000155">
    <property type="term" value="F:phosphorelay sensor kinase activity"/>
    <property type="evidence" value="ECO:0007669"/>
    <property type="project" value="InterPro"/>
</dbReference>
<keyword evidence="9" id="KW-0812">Transmembrane</keyword>
<dbReference type="Proteomes" id="UP000198636">
    <property type="component" value="Unassembled WGS sequence"/>
</dbReference>
<evidence type="ECO:0000256" key="9">
    <source>
        <dbReference type="SAM" id="Phobius"/>
    </source>
</evidence>
<evidence type="ECO:0000313" key="11">
    <source>
        <dbReference type="EMBL" id="SCY91392.1"/>
    </source>
</evidence>
<protein>
    <recommendedName>
        <fullName evidence="2">histidine kinase</fullName>
        <ecNumber evidence="2">2.7.13.3</ecNumber>
    </recommendedName>
</protein>
<dbReference type="InterPro" id="IPR011712">
    <property type="entry name" value="Sig_transdc_His_kin_sub3_dim/P"/>
</dbReference>
<dbReference type="OrthoDB" id="199946at2"/>